<organism evidence="2 3">
    <name type="scientific">Mesorhizobium opportunistum (strain LMG 24607 / HAMBI 3007 / WSM2075)</name>
    <dbReference type="NCBI Taxonomy" id="536019"/>
    <lineage>
        <taxon>Bacteria</taxon>
        <taxon>Pseudomonadati</taxon>
        <taxon>Pseudomonadota</taxon>
        <taxon>Alphaproteobacteria</taxon>
        <taxon>Hyphomicrobiales</taxon>
        <taxon>Phyllobacteriaceae</taxon>
        <taxon>Mesorhizobium</taxon>
    </lineage>
</organism>
<dbReference type="RefSeq" id="WP_013897170.1">
    <property type="nucleotide sequence ID" value="NC_015675.1"/>
</dbReference>
<dbReference type="STRING" id="536019.Mesop_6533"/>
<dbReference type="KEGG" id="mop:Mesop_6533"/>
<name>F7Y7I2_MESOW</name>
<evidence type="ECO:0008006" key="4">
    <source>
        <dbReference type="Google" id="ProtNLM"/>
    </source>
</evidence>
<evidence type="ECO:0000256" key="1">
    <source>
        <dbReference type="SAM" id="MobiDB-lite"/>
    </source>
</evidence>
<proteinExistence type="predicted"/>
<reference evidence="2 3" key="1">
    <citation type="submission" date="2010-10" db="EMBL/GenBank/DDBJ databases">
        <title>Complete sequence of Mesorhizobium opportunistum WSM2075.</title>
        <authorList>
            <consortium name="US DOE Joint Genome Institute"/>
            <person name="Lucas S."/>
            <person name="Copeland A."/>
            <person name="Lapidus A."/>
            <person name="Cheng J.-F."/>
            <person name="Bruce D."/>
            <person name="Goodwin L."/>
            <person name="Pitluck S."/>
            <person name="Chertkov O."/>
            <person name="Misra M."/>
            <person name="Detter J.C."/>
            <person name="Han C."/>
            <person name="Tapia R."/>
            <person name="Land M."/>
            <person name="Hauser L."/>
            <person name="Kyrpides N."/>
            <person name="Ovchinnikova G."/>
            <person name="Mavrommatis K.M."/>
            <person name="Tiwari R.P."/>
            <person name="Howieson J.G."/>
            <person name="O'Hara G.W."/>
            <person name="Nandasena K.G."/>
            <person name="Woyke T."/>
        </authorList>
    </citation>
    <scope>NUCLEOTIDE SEQUENCE [LARGE SCALE GENOMIC DNA]</scope>
    <source>
        <strain evidence="3">LMG 24607 / HAMBI 3007 / WSM2075</strain>
    </source>
</reference>
<dbReference type="AlphaFoldDB" id="F7Y7I2"/>
<dbReference type="HOGENOM" id="CLU_151279_1_0_5"/>
<dbReference type="eggNOG" id="ENOG5032Y6R">
    <property type="taxonomic scope" value="Bacteria"/>
</dbReference>
<accession>F7Y7I2</accession>
<evidence type="ECO:0000313" key="3">
    <source>
        <dbReference type="Proteomes" id="UP000001623"/>
    </source>
</evidence>
<feature type="region of interest" description="Disordered" evidence="1">
    <location>
        <begin position="68"/>
        <end position="90"/>
    </location>
</feature>
<sequence length="90" mass="10474">MSEAKTTTNHDEIRKWVEERDGRPAVIRTKGEGGILRIDFGEPEEAFEPVEWEEFFRIFEENDLAFLHQDEPGSGGTSRFNKFVERSRKG</sequence>
<dbReference type="Proteomes" id="UP000001623">
    <property type="component" value="Chromosome"/>
</dbReference>
<gene>
    <name evidence="2" type="ordered locus">Mesop_6533</name>
</gene>
<protein>
    <recommendedName>
        <fullName evidence="4">1,4-alpha-glucan branching enzyme</fullName>
    </recommendedName>
</protein>
<evidence type="ECO:0000313" key="2">
    <source>
        <dbReference type="EMBL" id="AEH90855.1"/>
    </source>
</evidence>
<dbReference type="EMBL" id="CP002279">
    <property type="protein sequence ID" value="AEH90855.1"/>
    <property type="molecule type" value="Genomic_DNA"/>
</dbReference>